<organism evidence="3 4">
    <name type="scientific">Candidatus Beckwithbacteria bacterium GW2011_GWA2_43_10</name>
    <dbReference type="NCBI Taxonomy" id="1618369"/>
    <lineage>
        <taxon>Bacteria</taxon>
        <taxon>Candidatus Beckwithiibacteriota</taxon>
    </lineage>
</organism>
<name>A0A0G1C0W0_9BACT</name>
<evidence type="ECO:0000313" key="3">
    <source>
        <dbReference type="EMBL" id="KKS79212.1"/>
    </source>
</evidence>
<dbReference type="Pfam" id="PF13635">
    <property type="entry name" value="DUF4143"/>
    <property type="match status" value="1"/>
</dbReference>
<protein>
    <recommendedName>
        <fullName evidence="5">AAA+ ATPase domain-containing protein</fullName>
    </recommendedName>
</protein>
<sequence length="305" mass="34921">EKLKNYLGETSLLIIDEAHKIPDIGLNLKIIVDQIKPIKIIATGSASFDLAQKVGEPLTGRKNTQLLYPVSTAEIINNFGSDYQRSMLEDQLIFGGYPEVIVSRSTKQKSNYLKELLDSYLLRDTLAFGNVKQPKKIIDLLSLLAFQIGSEVSLTELAKSLELNRGTVERYLDLLEKSFVLINIRGFSRNLRKEVTKNSRYYFYDNGVRNVLINNFNSLKMRNDIGALWENYLVIERIKKQTRQLNQRQKNSGWKLIKKPSLKSSTKKTTLNLLPNLSKKLCLTVPPREWTLLIFEAHCISIKKS</sequence>
<accession>A0A0G1C0W0</accession>
<comment type="caution">
    <text evidence="3">The sequence shown here is derived from an EMBL/GenBank/DDBJ whole genome shotgun (WGS) entry which is preliminary data.</text>
</comment>
<evidence type="ECO:0008006" key="5">
    <source>
        <dbReference type="Google" id="ProtNLM"/>
    </source>
</evidence>
<feature type="non-terminal residue" evidence="3">
    <location>
        <position position="1"/>
    </location>
</feature>
<dbReference type="InterPro" id="IPR025420">
    <property type="entry name" value="DUF4143"/>
</dbReference>
<dbReference type="AlphaFoldDB" id="A0A0G1C0W0"/>
<evidence type="ECO:0000313" key="4">
    <source>
        <dbReference type="Proteomes" id="UP000034213"/>
    </source>
</evidence>
<feature type="domain" description="AAA" evidence="1">
    <location>
        <begin position="7"/>
        <end position="75"/>
    </location>
</feature>
<dbReference type="PATRIC" id="fig|1618369.3.peg.521"/>
<dbReference type="SUPFAM" id="SSF52540">
    <property type="entry name" value="P-loop containing nucleoside triphosphate hydrolases"/>
    <property type="match status" value="1"/>
</dbReference>
<gene>
    <name evidence="3" type="ORF">UV54_C0039G0011</name>
</gene>
<evidence type="ECO:0000259" key="2">
    <source>
        <dbReference type="Pfam" id="PF13635"/>
    </source>
</evidence>
<dbReference type="Proteomes" id="UP000034213">
    <property type="component" value="Unassembled WGS sequence"/>
</dbReference>
<dbReference type="Pfam" id="PF13173">
    <property type="entry name" value="AAA_14"/>
    <property type="match status" value="1"/>
</dbReference>
<dbReference type="PANTHER" id="PTHR43566:SF1">
    <property type="entry name" value="AAA+ ATPASE DOMAIN-CONTAINING PROTEIN"/>
    <property type="match status" value="1"/>
</dbReference>
<reference evidence="3 4" key="1">
    <citation type="journal article" date="2015" name="Nature">
        <title>rRNA introns, odd ribosomes, and small enigmatic genomes across a large radiation of phyla.</title>
        <authorList>
            <person name="Brown C.T."/>
            <person name="Hug L.A."/>
            <person name="Thomas B.C."/>
            <person name="Sharon I."/>
            <person name="Castelle C.J."/>
            <person name="Singh A."/>
            <person name="Wilkins M.J."/>
            <person name="Williams K.H."/>
            <person name="Banfield J.F."/>
        </authorList>
    </citation>
    <scope>NUCLEOTIDE SEQUENCE [LARGE SCALE GENOMIC DNA]</scope>
</reference>
<feature type="domain" description="DUF4143" evidence="2">
    <location>
        <begin position="123"/>
        <end position="243"/>
    </location>
</feature>
<proteinExistence type="predicted"/>
<dbReference type="PANTHER" id="PTHR43566">
    <property type="entry name" value="CONSERVED PROTEIN"/>
    <property type="match status" value="1"/>
</dbReference>
<evidence type="ECO:0000259" key="1">
    <source>
        <dbReference type="Pfam" id="PF13173"/>
    </source>
</evidence>
<dbReference type="EMBL" id="LCEW01000039">
    <property type="protein sequence ID" value="KKS79212.1"/>
    <property type="molecule type" value="Genomic_DNA"/>
</dbReference>
<dbReference type="InterPro" id="IPR027417">
    <property type="entry name" value="P-loop_NTPase"/>
</dbReference>
<dbReference type="InterPro" id="IPR041682">
    <property type="entry name" value="AAA_14"/>
</dbReference>